<sequence length="322" mass="34368">MPPVPSSTPPSRSWADQGLYALVVCIWGSSWVGLRLQVGTDVPVLDSVLYRFGLSALVLFGWCLLRGIPLRHNRHQHYAMAAQGILLFAINYVLFYNSARYLPGGLIAILFSTVVIMNLALGALFLGARLDLRVCLGAAFGLLGIGVVFVPELQTLSLESGTAKGIAFALSGTVCAALGMTLSARNQRHGIGVMATNAWGMGYAGVALLVAVVVTGTPLRFDTSLTYIGGLLYLSLISSVVAFAAYLTLVGRIGVARASYSTVLFPILALILSTYTDGYHWTWEAFAGIALVLFGNVLVLYRPRPVAAPVVETCPQVAEERV</sequence>
<dbReference type="PANTHER" id="PTHR32322:SF2">
    <property type="entry name" value="EAMA DOMAIN-CONTAINING PROTEIN"/>
    <property type="match status" value="1"/>
</dbReference>
<comment type="subcellular location">
    <subcellularLocation>
        <location evidence="1">Membrane</location>
        <topology evidence="1">Multi-pass membrane protein</topology>
    </subcellularLocation>
</comment>
<dbReference type="Pfam" id="PF00892">
    <property type="entry name" value="EamA"/>
    <property type="match status" value="2"/>
</dbReference>
<dbReference type="GO" id="GO:0016020">
    <property type="term" value="C:membrane"/>
    <property type="evidence" value="ECO:0007669"/>
    <property type="project" value="UniProtKB-SubCell"/>
</dbReference>
<dbReference type="Proteomes" id="UP000185678">
    <property type="component" value="Unassembled WGS sequence"/>
</dbReference>
<proteinExistence type="inferred from homology"/>
<dbReference type="InterPro" id="IPR037185">
    <property type="entry name" value="EmrE-like"/>
</dbReference>
<evidence type="ECO:0000256" key="5">
    <source>
        <dbReference type="ARBA" id="ARBA00023136"/>
    </source>
</evidence>
<gene>
    <name evidence="8" type="ORF">SAMN05421779_107130</name>
</gene>
<feature type="domain" description="EamA" evidence="7">
    <location>
        <begin position="164"/>
        <end position="300"/>
    </location>
</feature>
<feature type="transmembrane region" description="Helical" evidence="6">
    <location>
        <begin position="134"/>
        <end position="153"/>
    </location>
</feature>
<accession>A0A1N7PPI5</accession>
<dbReference type="SUPFAM" id="SSF103481">
    <property type="entry name" value="Multidrug resistance efflux transporter EmrE"/>
    <property type="match status" value="2"/>
</dbReference>
<evidence type="ECO:0000256" key="1">
    <source>
        <dbReference type="ARBA" id="ARBA00004141"/>
    </source>
</evidence>
<evidence type="ECO:0000313" key="9">
    <source>
        <dbReference type="Proteomes" id="UP000185678"/>
    </source>
</evidence>
<keyword evidence="9" id="KW-1185">Reference proteome</keyword>
<evidence type="ECO:0000256" key="6">
    <source>
        <dbReference type="SAM" id="Phobius"/>
    </source>
</evidence>
<dbReference type="InterPro" id="IPR050638">
    <property type="entry name" value="AA-Vitamin_Transporters"/>
</dbReference>
<feature type="transmembrane region" description="Helical" evidence="6">
    <location>
        <begin position="101"/>
        <end position="127"/>
    </location>
</feature>
<feature type="transmembrane region" description="Helical" evidence="6">
    <location>
        <begin position="196"/>
        <end position="219"/>
    </location>
</feature>
<evidence type="ECO:0000256" key="3">
    <source>
        <dbReference type="ARBA" id="ARBA00022692"/>
    </source>
</evidence>
<dbReference type="InterPro" id="IPR000620">
    <property type="entry name" value="EamA_dom"/>
</dbReference>
<organism evidence="8 9">
    <name type="scientific">Insolitispirillum peregrinum</name>
    <dbReference type="NCBI Taxonomy" id="80876"/>
    <lineage>
        <taxon>Bacteria</taxon>
        <taxon>Pseudomonadati</taxon>
        <taxon>Pseudomonadota</taxon>
        <taxon>Alphaproteobacteria</taxon>
        <taxon>Rhodospirillales</taxon>
        <taxon>Novispirillaceae</taxon>
        <taxon>Insolitispirillum</taxon>
    </lineage>
</organism>
<keyword evidence="4 6" id="KW-1133">Transmembrane helix</keyword>
<dbReference type="OrthoDB" id="2352272at2"/>
<feature type="transmembrane region" description="Helical" evidence="6">
    <location>
        <begin position="77"/>
        <end position="95"/>
    </location>
</feature>
<protein>
    <submittedName>
        <fullName evidence="8">Permease of the drug/metabolite transporter (DMT) superfamily</fullName>
    </submittedName>
</protein>
<keyword evidence="5 6" id="KW-0472">Membrane</keyword>
<feature type="domain" description="EamA" evidence="7">
    <location>
        <begin position="21"/>
        <end position="149"/>
    </location>
</feature>
<evidence type="ECO:0000256" key="2">
    <source>
        <dbReference type="ARBA" id="ARBA00007362"/>
    </source>
</evidence>
<dbReference type="RefSeq" id="WP_076401728.1">
    <property type="nucleotide sequence ID" value="NZ_FTOA01000007.1"/>
</dbReference>
<evidence type="ECO:0000313" key="8">
    <source>
        <dbReference type="EMBL" id="SIT12319.1"/>
    </source>
</evidence>
<evidence type="ECO:0000259" key="7">
    <source>
        <dbReference type="Pfam" id="PF00892"/>
    </source>
</evidence>
<feature type="transmembrane region" description="Helical" evidence="6">
    <location>
        <begin position="225"/>
        <end position="246"/>
    </location>
</feature>
<dbReference type="EMBL" id="FTOA01000007">
    <property type="protein sequence ID" value="SIT12319.1"/>
    <property type="molecule type" value="Genomic_DNA"/>
</dbReference>
<dbReference type="PANTHER" id="PTHR32322">
    <property type="entry name" value="INNER MEMBRANE TRANSPORTER"/>
    <property type="match status" value="1"/>
</dbReference>
<feature type="transmembrane region" description="Helical" evidence="6">
    <location>
        <begin position="48"/>
        <end position="65"/>
    </location>
</feature>
<evidence type="ECO:0000256" key="4">
    <source>
        <dbReference type="ARBA" id="ARBA00022989"/>
    </source>
</evidence>
<reference evidence="8 9" key="1">
    <citation type="submission" date="2017-01" db="EMBL/GenBank/DDBJ databases">
        <authorList>
            <person name="Mah S.A."/>
            <person name="Swanson W.J."/>
            <person name="Moy G.W."/>
            <person name="Vacquier V.D."/>
        </authorList>
    </citation>
    <scope>NUCLEOTIDE SEQUENCE [LARGE SCALE GENOMIC DNA]</scope>
    <source>
        <strain evidence="8 9">DSM 11589</strain>
    </source>
</reference>
<dbReference type="STRING" id="80876.SAMN05421779_107130"/>
<comment type="similarity">
    <text evidence="2">Belongs to the EamA transporter family.</text>
</comment>
<dbReference type="AlphaFoldDB" id="A0A1N7PPI5"/>
<name>A0A1N7PPI5_9PROT</name>
<feature type="transmembrane region" description="Helical" evidence="6">
    <location>
        <begin position="281"/>
        <end position="301"/>
    </location>
</feature>
<keyword evidence="3 6" id="KW-0812">Transmembrane</keyword>
<feature type="transmembrane region" description="Helical" evidence="6">
    <location>
        <begin position="258"/>
        <end position="275"/>
    </location>
</feature>
<feature type="transmembrane region" description="Helical" evidence="6">
    <location>
        <begin position="165"/>
        <end position="184"/>
    </location>
</feature>